<feature type="compositionally biased region" description="Low complexity" evidence="1">
    <location>
        <begin position="182"/>
        <end position="196"/>
    </location>
</feature>
<evidence type="ECO:0000256" key="1">
    <source>
        <dbReference type="SAM" id="MobiDB-lite"/>
    </source>
</evidence>
<feature type="region of interest" description="Disordered" evidence="1">
    <location>
        <begin position="181"/>
        <end position="254"/>
    </location>
</feature>
<proteinExistence type="predicted"/>
<feature type="compositionally biased region" description="Acidic residues" evidence="1">
    <location>
        <begin position="82"/>
        <end position="91"/>
    </location>
</feature>
<gene>
    <name evidence="2" type="ORF">NESM_000190200</name>
</gene>
<feature type="compositionally biased region" description="Low complexity" evidence="1">
    <location>
        <begin position="1"/>
        <end position="24"/>
    </location>
</feature>
<evidence type="ECO:0000313" key="3">
    <source>
        <dbReference type="Proteomes" id="UP001430356"/>
    </source>
</evidence>
<dbReference type="Proteomes" id="UP001430356">
    <property type="component" value="Unassembled WGS sequence"/>
</dbReference>
<feature type="compositionally biased region" description="Low complexity" evidence="1">
    <location>
        <begin position="240"/>
        <end position="254"/>
    </location>
</feature>
<protein>
    <submittedName>
        <fullName evidence="2">Uncharacterized protein</fullName>
    </submittedName>
</protein>
<dbReference type="AlphaFoldDB" id="A0AAW0F809"/>
<accession>A0AAW0F809</accession>
<organism evidence="2 3">
    <name type="scientific">Novymonas esmeraldas</name>
    <dbReference type="NCBI Taxonomy" id="1808958"/>
    <lineage>
        <taxon>Eukaryota</taxon>
        <taxon>Discoba</taxon>
        <taxon>Euglenozoa</taxon>
        <taxon>Kinetoplastea</taxon>
        <taxon>Metakinetoplastina</taxon>
        <taxon>Trypanosomatida</taxon>
        <taxon>Trypanosomatidae</taxon>
        <taxon>Novymonas</taxon>
    </lineage>
</organism>
<evidence type="ECO:0000313" key="2">
    <source>
        <dbReference type="EMBL" id="KAK7201284.1"/>
    </source>
</evidence>
<name>A0AAW0F809_9TRYP</name>
<feature type="region of interest" description="Disordered" evidence="1">
    <location>
        <begin position="1"/>
        <end position="39"/>
    </location>
</feature>
<reference evidence="2 3" key="1">
    <citation type="journal article" date="2021" name="MBio">
        <title>A New Model Trypanosomatid, Novymonas esmeraldas: Genomic Perception of Its 'Candidatus Pandoraea novymonadis' Endosymbiont.</title>
        <authorList>
            <person name="Zakharova A."/>
            <person name="Saura A."/>
            <person name="Butenko A."/>
            <person name="Podesvova L."/>
            <person name="Warmusova S."/>
            <person name="Kostygov A.Y."/>
            <person name="Nenarokova A."/>
            <person name="Lukes J."/>
            <person name="Opperdoes F.R."/>
            <person name="Yurchenko V."/>
        </authorList>
    </citation>
    <scope>NUCLEOTIDE SEQUENCE [LARGE SCALE GENOMIC DNA]</scope>
    <source>
        <strain evidence="2 3">E262AT.01</strain>
    </source>
</reference>
<dbReference type="EMBL" id="JAECZO010000013">
    <property type="protein sequence ID" value="KAK7201284.1"/>
    <property type="molecule type" value="Genomic_DNA"/>
</dbReference>
<feature type="region of interest" description="Disordered" evidence="1">
    <location>
        <begin position="58"/>
        <end position="94"/>
    </location>
</feature>
<sequence length="254" mass="27113">MQSSSAAADAVASGSCGPASAAPSHQPPTPGSPHRFSADAAPFVPSYAVTPVMLASTAPADSAPPLVMSDPLRNSSSGGGGDGDEEEVRDEDSDRSRFARMWMHCLHQMQGHEVGMLIDMMPPDIQDLYSDRLSDEYLLHDHEHKDKSVHALRAAQNMVRELTPEQLVCIEEFLLETDALNPAAPQSQRRAAQPQRTSDGVDEPGERGDMNGIDEDDLFVNDDDGMGSEEEEWLLEQVMAASGGADAAAASAAK</sequence>
<keyword evidence="3" id="KW-1185">Reference proteome</keyword>
<feature type="compositionally biased region" description="Acidic residues" evidence="1">
    <location>
        <begin position="212"/>
        <end position="234"/>
    </location>
</feature>
<comment type="caution">
    <text evidence="2">The sequence shown here is derived from an EMBL/GenBank/DDBJ whole genome shotgun (WGS) entry which is preliminary data.</text>
</comment>